<dbReference type="Proteomes" id="UP000288805">
    <property type="component" value="Unassembled WGS sequence"/>
</dbReference>
<dbReference type="CDD" id="cd09272">
    <property type="entry name" value="RNase_HI_RT_Ty1"/>
    <property type="match status" value="1"/>
</dbReference>
<protein>
    <submittedName>
        <fullName evidence="1">Retrovirus-related Pol polyprotein from transposon RE2</fullName>
    </submittedName>
</protein>
<evidence type="ECO:0000313" key="2">
    <source>
        <dbReference type="Proteomes" id="UP000288805"/>
    </source>
</evidence>
<reference evidence="1 2" key="1">
    <citation type="journal article" date="2018" name="PLoS Genet.">
        <title>Population sequencing reveals clonal diversity and ancestral inbreeding in the grapevine cultivar Chardonnay.</title>
        <authorList>
            <person name="Roach M.J."/>
            <person name="Johnson D.L."/>
            <person name="Bohlmann J."/>
            <person name="van Vuuren H.J."/>
            <person name="Jones S.J."/>
            <person name="Pretorius I.S."/>
            <person name="Schmidt S.A."/>
            <person name="Borneman A.R."/>
        </authorList>
    </citation>
    <scope>NUCLEOTIDE SEQUENCE [LARGE SCALE GENOMIC DNA]</scope>
    <source>
        <strain evidence="2">cv. Chardonnay</strain>
        <tissue evidence="1">Leaf</tissue>
    </source>
</reference>
<dbReference type="EMBL" id="QGNW01000439">
    <property type="protein sequence ID" value="RVW71384.1"/>
    <property type="molecule type" value="Genomic_DNA"/>
</dbReference>
<evidence type="ECO:0000313" key="1">
    <source>
        <dbReference type="EMBL" id="RVW71384.1"/>
    </source>
</evidence>
<organism evidence="1 2">
    <name type="scientific">Vitis vinifera</name>
    <name type="common">Grape</name>
    <dbReference type="NCBI Taxonomy" id="29760"/>
    <lineage>
        <taxon>Eukaryota</taxon>
        <taxon>Viridiplantae</taxon>
        <taxon>Streptophyta</taxon>
        <taxon>Embryophyta</taxon>
        <taxon>Tracheophyta</taxon>
        <taxon>Spermatophyta</taxon>
        <taxon>Magnoliopsida</taxon>
        <taxon>eudicotyledons</taxon>
        <taxon>Gunneridae</taxon>
        <taxon>Pentapetalae</taxon>
        <taxon>rosids</taxon>
        <taxon>Vitales</taxon>
        <taxon>Vitaceae</taxon>
        <taxon>Viteae</taxon>
        <taxon>Vitis</taxon>
    </lineage>
</organism>
<comment type="caution">
    <text evidence="1">The sequence shown here is derived from an EMBL/GenBank/DDBJ whole genome shotgun (WGS) entry which is preliminary data.</text>
</comment>
<sequence length="126" mass="14394">MPLRMLLGQEIMMIALPCQLMSSFLVPNPISWSSKKQNTMARSSTKVKYRVVASTATKVNWVQNLLHELNACTGFGPPMSYFDNVGATYVYANLVFHSWMKHIAMDFHFVRDKCPRNCLSLLCPYL</sequence>
<dbReference type="PANTHER" id="PTHR11439">
    <property type="entry name" value="GAG-POL-RELATED RETROTRANSPOSON"/>
    <property type="match status" value="1"/>
</dbReference>
<name>A0A438GGR1_VITVI</name>
<gene>
    <name evidence="1" type="primary">RE2_448</name>
    <name evidence="1" type="ORF">CK203_060944</name>
</gene>
<dbReference type="PANTHER" id="PTHR11439:SF524">
    <property type="entry name" value="RNA-DIRECTED DNA POLYMERASE, PROTEIN KINASE RLK-PELLE-DLSV FAMILY"/>
    <property type="match status" value="1"/>
</dbReference>
<proteinExistence type="predicted"/>
<dbReference type="AlphaFoldDB" id="A0A438GGR1"/>
<accession>A0A438GGR1</accession>